<dbReference type="InterPro" id="IPR027417">
    <property type="entry name" value="P-loop_NTPase"/>
</dbReference>
<dbReference type="InterPro" id="IPR014001">
    <property type="entry name" value="Helicase_ATP-bd"/>
</dbReference>
<name>A0A840IJP3_9ACTN</name>
<evidence type="ECO:0000256" key="5">
    <source>
        <dbReference type="ARBA" id="ARBA00038437"/>
    </source>
</evidence>
<evidence type="ECO:0000256" key="7">
    <source>
        <dbReference type="RuleBase" id="RU000492"/>
    </source>
</evidence>
<dbReference type="SUPFAM" id="SSF52540">
    <property type="entry name" value="P-loop containing nucleoside triphosphate hydrolases"/>
    <property type="match status" value="1"/>
</dbReference>
<dbReference type="Proteomes" id="UP000585272">
    <property type="component" value="Unassembled WGS sequence"/>
</dbReference>
<dbReference type="PROSITE" id="PS51194">
    <property type="entry name" value="HELICASE_CTER"/>
    <property type="match status" value="1"/>
</dbReference>
<dbReference type="GO" id="GO:0016787">
    <property type="term" value="F:hydrolase activity"/>
    <property type="evidence" value="ECO:0007669"/>
    <property type="project" value="UniProtKB-KW"/>
</dbReference>
<keyword evidence="2 7" id="KW-0378">Hydrolase</keyword>
<evidence type="ECO:0000256" key="8">
    <source>
        <dbReference type="SAM" id="MobiDB-lite"/>
    </source>
</evidence>
<keyword evidence="1 7" id="KW-0547">Nucleotide-binding</keyword>
<dbReference type="InterPro" id="IPR044742">
    <property type="entry name" value="DEAD/DEAH_RhlB"/>
</dbReference>
<dbReference type="Pfam" id="PF00271">
    <property type="entry name" value="Helicase_C"/>
    <property type="match status" value="1"/>
</dbReference>
<reference evidence="12 13" key="1">
    <citation type="submission" date="2020-08" db="EMBL/GenBank/DDBJ databases">
        <title>Genomic Encyclopedia of Archaeal and Bacterial Type Strains, Phase II (KMG-II): from individual species to whole genera.</title>
        <authorList>
            <person name="Goeker M."/>
        </authorList>
    </citation>
    <scope>NUCLEOTIDE SEQUENCE [LARGE SCALE GENOMIC DNA]</scope>
    <source>
        <strain evidence="12 13">DSM 23288</strain>
    </source>
</reference>
<dbReference type="GO" id="GO:0005524">
    <property type="term" value="F:ATP binding"/>
    <property type="evidence" value="ECO:0007669"/>
    <property type="project" value="UniProtKB-KW"/>
</dbReference>
<keyword evidence="13" id="KW-1185">Reference proteome</keyword>
<comment type="similarity">
    <text evidence="5 7">Belongs to the DEAD box helicase family.</text>
</comment>
<sequence>MSFAELGSSAAVVNALSRRGIDAAFPIQQLVVPDVLDGHDVLIQSPTGSGKTLAFGVPLVDCIEATDKRPSALVLAPTRELATQIVDEIRELAHARALSITAVYGGVGLERQARNAARSHILVATPGRLEDLLARRAFTLANVKLLVLDEADRMLDMGFRPAVDRIVHATNPDRQTMLFSATLQGEVDRIANEYTYEARRHELAREPERVGAIDHRFVQVLHEHKLDHLVHELRHTERGLTLVFVRTKRGADRLVKRLRGRSLEAVAMHGDKTQGQRERALARFERGEVDVLVATDVAARGIDVDGVSHVINFDAPADREGYVHRIGRTGRAGATGVGVTFVMEDQARDMGKIAVELGLQREFAETGFAVDVAPPRQQRQGGGQPGAGQGGRRRRSRGRRGRGARGGQGGNGTQTGGGRPSRGR</sequence>
<dbReference type="PROSITE" id="PS00039">
    <property type="entry name" value="DEAD_ATP_HELICASE"/>
    <property type="match status" value="1"/>
</dbReference>
<evidence type="ECO:0000313" key="12">
    <source>
        <dbReference type="EMBL" id="MBB4665252.1"/>
    </source>
</evidence>
<keyword evidence="3 7" id="KW-0347">Helicase</keyword>
<dbReference type="EMBL" id="JACHNU010000014">
    <property type="protein sequence ID" value="MBB4665252.1"/>
    <property type="molecule type" value="Genomic_DNA"/>
</dbReference>
<dbReference type="GO" id="GO:0005829">
    <property type="term" value="C:cytosol"/>
    <property type="evidence" value="ECO:0007669"/>
    <property type="project" value="TreeGrafter"/>
</dbReference>
<feature type="domain" description="DEAD-box RNA helicase Q" evidence="11">
    <location>
        <begin position="1"/>
        <end position="29"/>
    </location>
</feature>
<dbReference type="GO" id="GO:0003724">
    <property type="term" value="F:RNA helicase activity"/>
    <property type="evidence" value="ECO:0007669"/>
    <property type="project" value="InterPro"/>
</dbReference>
<evidence type="ECO:0000259" key="10">
    <source>
        <dbReference type="PROSITE" id="PS51194"/>
    </source>
</evidence>
<feature type="domain" description="Helicase C-terminal" evidence="10">
    <location>
        <begin position="225"/>
        <end position="381"/>
    </location>
</feature>
<gene>
    <name evidence="12" type="ORF">BDZ31_004879</name>
</gene>
<comment type="caution">
    <text evidence="12">The sequence shown here is derived from an EMBL/GenBank/DDBJ whole genome shotgun (WGS) entry which is preliminary data.</text>
</comment>
<evidence type="ECO:0000256" key="2">
    <source>
        <dbReference type="ARBA" id="ARBA00022801"/>
    </source>
</evidence>
<dbReference type="InterPro" id="IPR001650">
    <property type="entry name" value="Helicase_C-like"/>
</dbReference>
<proteinExistence type="inferred from homology"/>
<dbReference type="InterPro" id="IPR050079">
    <property type="entry name" value="DEAD_box_RNA_helicase"/>
</dbReference>
<evidence type="ECO:0000256" key="6">
    <source>
        <dbReference type="PROSITE-ProRule" id="PRU00552"/>
    </source>
</evidence>
<dbReference type="Pfam" id="PF00270">
    <property type="entry name" value="DEAD"/>
    <property type="match status" value="1"/>
</dbReference>
<dbReference type="CDD" id="cd00268">
    <property type="entry name" value="DEADc"/>
    <property type="match status" value="1"/>
</dbReference>
<feature type="short sequence motif" description="Q motif" evidence="6">
    <location>
        <begin position="1"/>
        <end position="29"/>
    </location>
</feature>
<evidence type="ECO:0000256" key="4">
    <source>
        <dbReference type="ARBA" id="ARBA00022840"/>
    </source>
</evidence>
<evidence type="ECO:0000256" key="1">
    <source>
        <dbReference type="ARBA" id="ARBA00022741"/>
    </source>
</evidence>
<dbReference type="InterPro" id="IPR000629">
    <property type="entry name" value="RNA-helicase_DEAD-box_CS"/>
</dbReference>
<dbReference type="InterPro" id="IPR011545">
    <property type="entry name" value="DEAD/DEAH_box_helicase_dom"/>
</dbReference>
<feature type="domain" description="Helicase ATP-binding" evidence="9">
    <location>
        <begin position="32"/>
        <end position="201"/>
    </location>
</feature>
<dbReference type="SMART" id="SM00490">
    <property type="entry name" value="HELICc"/>
    <property type="match status" value="1"/>
</dbReference>
<evidence type="ECO:0000259" key="9">
    <source>
        <dbReference type="PROSITE" id="PS51192"/>
    </source>
</evidence>
<organism evidence="12 13">
    <name type="scientific">Conexibacter arvalis</name>
    <dbReference type="NCBI Taxonomy" id="912552"/>
    <lineage>
        <taxon>Bacteria</taxon>
        <taxon>Bacillati</taxon>
        <taxon>Actinomycetota</taxon>
        <taxon>Thermoleophilia</taxon>
        <taxon>Solirubrobacterales</taxon>
        <taxon>Conexibacteraceae</taxon>
        <taxon>Conexibacter</taxon>
    </lineage>
</organism>
<evidence type="ECO:0000259" key="11">
    <source>
        <dbReference type="PROSITE" id="PS51195"/>
    </source>
</evidence>
<dbReference type="RefSeq" id="WP_183346020.1">
    <property type="nucleotide sequence ID" value="NZ_JACHNU010000014.1"/>
</dbReference>
<accession>A0A840IJP3</accession>
<dbReference type="CDD" id="cd18787">
    <property type="entry name" value="SF2_C_DEAD"/>
    <property type="match status" value="1"/>
</dbReference>
<feature type="region of interest" description="Disordered" evidence="8">
    <location>
        <begin position="372"/>
        <end position="424"/>
    </location>
</feature>
<dbReference type="GO" id="GO:0003676">
    <property type="term" value="F:nucleic acid binding"/>
    <property type="evidence" value="ECO:0007669"/>
    <property type="project" value="InterPro"/>
</dbReference>
<dbReference type="PROSITE" id="PS51195">
    <property type="entry name" value="Q_MOTIF"/>
    <property type="match status" value="1"/>
</dbReference>
<dbReference type="PROSITE" id="PS51192">
    <property type="entry name" value="HELICASE_ATP_BIND_1"/>
    <property type="match status" value="1"/>
</dbReference>
<dbReference type="PANTHER" id="PTHR47959:SF13">
    <property type="entry name" value="ATP-DEPENDENT RNA HELICASE RHLE"/>
    <property type="match status" value="1"/>
</dbReference>
<dbReference type="InterPro" id="IPR014014">
    <property type="entry name" value="RNA_helicase_DEAD_Q_motif"/>
</dbReference>
<dbReference type="PANTHER" id="PTHR47959">
    <property type="entry name" value="ATP-DEPENDENT RNA HELICASE RHLE-RELATED"/>
    <property type="match status" value="1"/>
</dbReference>
<feature type="compositionally biased region" description="Basic residues" evidence="8">
    <location>
        <begin position="391"/>
        <end position="403"/>
    </location>
</feature>
<keyword evidence="4 7" id="KW-0067">ATP-binding</keyword>
<protein>
    <submittedName>
        <fullName evidence="12">Superfamily II DNA/RNA helicase</fullName>
    </submittedName>
</protein>
<evidence type="ECO:0000313" key="13">
    <source>
        <dbReference type="Proteomes" id="UP000585272"/>
    </source>
</evidence>
<evidence type="ECO:0000256" key="3">
    <source>
        <dbReference type="ARBA" id="ARBA00022806"/>
    </source>
</evidence>
<feature type="compositionally biased region" description="Gly residues" evidence="8">
    <location>
        <begin position="404"/>
        <end position="424"/>
    </location>
</feature>
<dbReference type="AlphaFoldDB" id="A0A840IJP3"/>
<dbReference type="Gene3D" id="3.40.50.300">
    <property type="entry name" value="P-loop containing nucleotide triphosphate hydrolases"/>
    <property type="match status" value="2"/>
</dbReference>
<feature type="compositionally biased region" description="Gly residues" evidence="8">
    <location>
        <begin position="380"/>
        <end position="390"/>
    </location>
</feature>
<dbReference type="SMART" id="SM00487">
    <property type="entry name" value="DEXDc"/>
    <property type="match status" value="1"/>
</dbReference>